<reference evidence="3" key="1">
    <citation type="journal article" date="2013" name="Science">
        <title>The Amborella genome and the evolution of flowering plants.</title>
        <authorList>
            <consortium name="Amborella Genome Project"/>
        </authorList>
    </citation>
    <scope>NUCLEOTIDE SEQUENCE [LARGE SCALE GENOMIC DNA]</scope>
</reference>
<dbReference type="HOGENOM" id="CLU_2375664_0_0_1"/>
<keyword evidence="1" id="KW-0732">Signal</keyword>
<dbReference type="Proteomes" id="UP000017836">
    <property type="component" value="Unassembled WGS sequence"/>
</dbReference>
<evidence type="ECO:0000256" key="1">
    <source>
        <dbReference type="SAM" id="SignalP"/>
    </source>
</evidence>
<keyword evidence="3" id="KW-1185">Reference proteome</keyword>
<protein>
    <submittedName>
        <fullName evidence="2">Uncharacterized protein</fullName>
    </submittedName>
</protein>
<sequence>MDLQSPQRVFVLMLLLIVTSTSFFKVSSATKITGLRQNLIHRDSLSSPFYTPNLTDHDRMRQAARRSIACHSALVGYFAAWGTRSSTMTTSSRSG</sequence>
<organism evidence="2 3">
    <name type="scientific">Amborella trichopoda</name>
    <dbReference type="NCBI Taxonomy" id="13333"/>
    <lineage>
        <taxon>Eukaryota</taxon>
        <taxon>Viridiplantae</taxon>
        <taxon>Streptophyta</taxon>
        <taxon>Embryophyta</taxon>
        <taxon>Tracheophyta</taxon>
        <taxon>Spermatophyta</taxon>
        <taxon>Magnoliopsida</taxon>
        <taxon>Amborellales</taxon>
        <taxon>Amborellaceae</taxon>
        <taxon>Amborella</taxon>
    </lineage>
</organism>
<dbReference type="EMBL" id="KI392415">
    <property type="protein sequence ID" value="ERN16723.1"/>
    <property type="molecule type" value="Genomic_DNA"/>
</dbReference>
<proteinExistence type="predicted"/>
<dbReference type="AlphaFoldDB" id="U5D8L1"/>
<feature type="signal peptide" evidence="1">
    <location>
        <begin position="1"/>
        <end position="29"/>
    </location>
</feature>
<evidence type="ECO:0000313" key="3">
    <source>
        <dbReference type="Proteomes" id="UP000017836"/>
    </source>
</evidence>
<evidence type="ECO:0000313" key="2">
    <source>
        <dbReference type="EMBL" id="ERN16723.1"/>
    </source>
</evidence>
<feature type="chain" id="PRO_5004658705" evidence="1">
    <location>
        <begin position="30"/>
        <end position="95"/>
    </location>
</feature>
<name>U5D8L1_AMBTC</name>
<accession>U5D8L1</accession>
<gene>
    <name evidence="2" type="ORF">AMTR_s00183p00039230</name>
</gene>
<dbReference type="Gramene" id="ERN16723">
    <property type="protein sequence ID" value="ERN16723"/>
    <property type="gene ID" value="AMTR_s00183p00039230"/>
</dbReference>